<feature type="compositionally biased region" description="Polar residues" evidence="8">
    <location>
        <begin position="1"/>
        <end position="14"/>
    </location>
</feature>
<reference evidence="9 10" key="1">
    <citation type="submission" date="2019-07" db="EMBL/GenBank/DDBJ databases">
        <title>Draft genome assembly of a fouling barnacle, Amphibalanus amphitrite (Darwin, 1854): The first reference genome for Thecostraca.</title>
        <authorList>
            <person name="Kim W."/>
        </authorList>
    </citation>
    <scope>NUCLEOTIDE SEQUENCE [LARGE SCALE GENOMIC DNA]</scope>
    <source>
        <strain evidence="9">SNU_AA5</strain>
        <tissue evidence="9">Soma without cirri and trophi</tissue>
    </source>
</reference>
<comment type="similarity">
    <text evidence="2 7">Belongs to the group II decarboxylase family.</text>
</comment>
<dbReference type="SUPFAM" id="SSF53383">
    <property type="entry name" value="PLP-dependent transferases"/>
    <property type="match status" value="1"/>
</dbReference>
<dbReference type="Proteomes" id="UP000440578">
    <property type="component" value="Unassembled WGS sequence"/>
</dbReference>
<accession>A0A6A4VWW1</accession>
<dbReference type="InterPro" id="IPR002129">
    <property type="entry name" value="PyrdxlP-dep_de-COase"/>
</dbReference>
<dbReference type="OrthoDB" id="392571at2759"/>
<evidence type="ECO:0000313" key="9">
    <source>
        <dbReference type="EMBL" id="KAF0297369.1"/>
    </source>
</evidence>
<dbReference type="Pfam" id="PF00282">
    <property type="entry name" value="Pyridoxal_deC"/>
    <property type="match status" value="1"/>
</dbReference>
<evidence type="ECO:0000256" key="1">
    <source>
        <dbReference type="ARBA" id="ARBA00001933"/>
    </source>
</evidence>
<dbReference type="EMBL" id="VIIS01001494">
    <property type="protein sequence ID" value="KAF0297369.1"/>
    <property type="molecule type" value="Genomic_DNA"/>
</dbReference>
<evidence type="ECO:0000313" key="10">
    <source>
        <dbReference type="Proteomes" id="UP000440578"/>
    </source>
</evidence>
<dbReference type="GO" id="GO:0005737">
    <property type="term" value="C:cytoplasm"/>
    <property type="evidence" value="ECO:0007669"/>
    <property type="project" value="TreeGrafter"/>
</dbReference>
<proteinExistence type="inferred from homology"/>
<evidence type="ECO:0000256" key="3">
    <source>
        <dbReference type="ARBA" id="ARBA00022793"/>
    </source>
</evidence>
<keyword evidence="10" id="KW-1185">Reference proteome</keyword>
<dbReference type="Gene3D" id="3.90.1150.170">
    <property type="match status" value="1"/>
</dbReference>
<evidence type="ECO:0000256" key="7">
    <source>
        <dbReference type="RuleBase" id="RU000382"/>
    </source>
</evidence>
<dbReference type="PANTHER" id="PTHR45677">
    <property type="entry name" value="GLUTAMATE DECARBOXYLASE-RELATED"/>
    <property type="match status" value="1"/>
</dbReference>
<dbReference type="InterPro" id="IPR015421">
    <property type="entry name" value="PyrdxlP-dep_Trfase_major"/>
</dbReference>
<dbReference type="CDD" id="cd06450">
    <property type="entry name" value="DOPA_deC_like"/>
    <property type="match status" value="1"/>
</dbReference>
<dbReference type="GO" id="GO:0019752">
    <property type="term" value="P:carboxylic acid metabolic process"/>
    <property type="evidence" value="ECO:0007669"/>
    <property type="project" value="InterPro"/>
</dbReference>
<evidence type="ECO:0000256" key="6">
    <source>
        <dbReference type="PIRSR" id="PIRSR602129-50"/>
    </source>
</evidence>
<keyword evidence="3" id="KW-0210">Decarboxylase</keyword>
<dbReference type="Gene3D" id="3.40.640.10">
    <property type="entry name" value="Type I PLP-dependent aspartate aminotransferase-like (Major domain)"/>
    <property type="match status" value="1"/>
</dbReference>
<name>A0A6A4VWW1_AMPAM</name>
<evidence type="ECO:0000256" key="8">
    <source>
        <dbReference type="SAM" id="MobiDB-lite"/>
    </source>
</evidence>
<gene>
    <name evidence="9" type="primary">CSAD_1</name>
    <name evidence="9" type="ORF">FJT64_005159</name>
</gene>
<feature type="modified residue" description="N6-(pyridoxal phosphate)lysine" evidence="6">
    <location>
        <position position="359"/>
    </location>
</feature>
<comment type="cofactor">
    <cofactor evidence="1 6 7">
        <name>pyridoxal 5'-phosphate</name>
        <dbReference type="ChEBI" id="CHEBI:597326"/>
    </cofactor>
</comment>
<organism evidence="9 10">
    <name type="scientific">Amphibalanus amphitrite</name>
    <name type="common">Striped barnacle</name>
    <name type="synonym">Balanus amphitrite</name>
    <dbReference type="NCBI Taxonomy" id="1232801"/>
    <lineage>
        <taxon>Eukaryota</taxon>
        <taxon>Metazoa</taxon>
        <taxon>Ecdysozoa</taxon>
        <taxon>Arthropoda</taxon>
        <taxon>Crustacea</taxon>
        <taxon>Multicrustacea</taxon>
        <taxon>Cirripedia</taxon>
        <taxon>Thoracica</taxon>
        <taxon>Thoracicalcarea</taxon>
        <taxon>Balanomorpha</taxon>
        <taxon>Balanoidea</taxon>
        <taxon>Balanidae</taxon>
        <taxon>Amphibalaninae</taxon>
        <taxon>Amphibalanus</taxon>
    </lineage>
</organism>
<evidence type="ECO:0000256" key="5">
    <source>
        <dbReference type="ARBA" id="ARBA00023239"/>
    </source>
</evidence>
<feature type="region of interest" description="Disordered" evidence="8">
    <location>
        <begin position="1"/>
        <end position="21"/>
    </location>
</feature>
<comment type="caution">
    <text evidence="9">The sequence shown here is derived from an EMBL/GenBank/DDBJ whole genome shotgun (WGS) entry which is preliminary data.</text>
</comment>
<dbReference type="GO" id="GO:0030170">
    <property type="term" value="F:pyridoxal phosphate binding"/>
    <property type="evidence" value="ECO:0007669"/>
    <property type="project" value="InterPro"/>
</dbReference>
<keyword evidence="5 7" id="KW-0456">Lyase</keyword>
<evidence type="ECO:0000256" key="4">
    <source>
        <dbReference type="ARBA" id="ARBA00022898"/>
    </source>
</evidence>
<keyword evidence="4 6" id="KW-0663">Pyridoxal phosphate</keyword>
<evidence type="ECO:0000256" key="2">
    <source>
        <dbReference type="ARBA" id="ARBA00009533"/>
    </source>
</evidence>
<dbReference type="PANTHER" id="PTHR45677:SF13">
    <property type="entry name" value="LP10922P"/>
    <property type="match status" value="1"/>
</dbReference>
<protein>
    <submittedName>
        <fullName evidence="9">Cysteine sulfinic acid decarboxylase</fullName>
    </submittedName>
</protein>
<dbReference type="GO" id="GO:0016831">
    <property type="term" value="F:carboxy-lyase activity"/>
    <property type="evidence" value="ECO:0007669"/>
    <property type="project" value="UniProtKB-KW"/>
</dbReference>
<sequence>MTGDNSFITASKPSDGTVRASRPAAACNGHVTTHNGAGMAISPPSTAKPTYHMNGITNGTASKAAETRPFYQRVLALVEELELPCAVQHERDSRPPLLRFHQPSELAQLLPMQLGEPVASEDELLQLCRRAAELSVRTDDVRFRNQLFGGMDKYGLAGALLTECLNTSQYTYEVSPVFTLCEAELLAKVRRIIGWSSGDGIFAAGGSMSNQYALAMARYNRHPEVKTQGMFGAKPMVVFTSVDSHYSIMKAANWHGFGSDNVVQVGTDSLGRMRPDLLLEAVQRVLAEGREPLFVNATCGTTVLGAYDPVPAIADICQQYGLWLHVDACWGGAAMLSRRWRHLLTGIERADSVAWNPHKMLGAPQQCALIVTRHEGLMHHCNSAKATYLFQQDKFYDVSYDTGDKSIQCGRKVDAFKLWVMWKAHGDAGLERIIDTTFAASRFCAAEVARRPGFRPVLPSNDSQCANVSFWYVPEALRGQEETEEWWQRLDQVAPRIKEGMMRSGSLMVSYQPLPSKRFHNFFRLVFTGAPQPSEQDVTEALDEIARIAEGL</sequence>
<dbReference type="AlphaFoldDB" id="A0A6A4VWW1"/>
<dbReference type="InterPro" id="IPR015424">
    <property type="entry name" value="PyrdxlP-dep_Trfase"/>
</dbReference>